<dbReference type="OrthoDB" id="1707754at2"/>
<dbReference type="AlphaFoldDB" id="A0A1I0A7V4"/>
<keyword evidence="2" id="KW-1185">Reference proteome</keyword>
<evidence type="ECO:0000313" key="2">
    <source>
        <dbReference type="Proteomes" id="UP000199568"/>
    </source>
</evidence>
<dbReference type="RefSeq" id="WP_139176374.1">
    <property type="nucleotide sequence ID" value="NZ_FOHU01000002.1"/>
</dbReference>
<proteinExistence type="predicted"/>
<dbReference type="EMBL" id="FOHU01000002">
    <property type="protein sequence ID" value="SES90242.1"/>
    <property type="molecule type" value="Genomic_DNA"/>
</dbReference>
<evidence type="ECO:0000313" key="1">
    <source>
        <dbReference type="EMBL" id="SES90242.1"/>
    </source>
</evidence>
<dbReference type="STRING" id="426128.SAMN05660297_00919"/>
<reference evidence="1 2" key="1">
    <citation type="submission" date="2016-10" db="EMBL/GenBank/DDBJ databases">
        <authorList>
            <person name="de Groot N.N."/>
        </authorList>
    </citation>
    <scope>NUCLEOTIDE SEQUENCE [LARGE SCALE GENOMIC DNA]</scope>
    <source>
        <strain evidence="1 2">DSM 18979</strain>
    </source>
</reference>
<dbReference type="Proteomes" id="UP000199568">
    <property type="component" value="Unassembled WGS sequence"/>
</dbReference>
<organism evidence="1 2">
    <name type="scientific">Natronincola peptidivorans</name>
    <dbReference type="NCBI Taxonomy" id="426128"/>
    <lineage>
        <taxon>Bacteria</taxon>
        <taxon>Bacillati</taxon>
        <taxon>Bacillota</taxon>
        <taxon>Clostridia</taxon>
        <taxon>Peptostreptococcales</taxon>
        <taxon>Natronincolaceae</taxon>
        <taxon>Natronincola</taxon>
    </lineage>
</organism>
<name>A0A1I0A7V4_9FIRM</name>
<sequence length="50" mass="5595">MLTINCTHPCVYENEGICTLTHVTSVSEPNNKNCAYFKKKGDASKKSNKF</sequence>
<evidence type="ECO:0008006" key="3">
    <source>
        <dbReference type="Google" id="ProtNLM"/>
    </source>
</evidence>
<gene>
    <name evidence="1" type="ORF">SAMN05660297_00919</name>
</gene>
<accession>A0A1I0A7V4</accession>
<protein>
    <recommendedName>
        <fullName evidence="3">DUF1540 domain-containing protein</fullName>
    </recommendedName>
</protein>